<dbReference type="SUPFAM" id="SSF55545">
    <property type="entry name" value="beta-N-acetylhexosaminidase-like domain"/>
    <property type="match status" value="1"/>
</dbReference>
<comment type="similarity">
    <text evidence="2">Belongs to the glycosyl hydrolase 20 family.</text>
</comment>
<dbReference type="CDD" id="cd06563">
    <property type="entry name" value="GH20_chitobiase-like"/>
    <property type="match status" value="1"/>
</dbReference>
<feature type="active site" description="Proton donor" evidence="6">
    <location>
        <position position="276"/>
    </location>
</feature>
<evidence type="ECO:0000259" key="7">
    <source>
        <dbReference type="Pfam" id="PF00728"/>
    </source>
</evidence>
<dbReference type="InterPro" id="IPR029018">
    <property type="entry name" value="Hex-like_dom2"/>
</dbReference>
<dbReference type="PANTHER" id="PTHR22600:SF57">
    <property type="entry name" value="BETA-N-ACETYLHEXOSAMINIDASE"/>
    <property type="match status" value="1"/>
</dbReference>
<dbReference type="RefSeq" id="WP_203908597.1">
    <property type="nucleotide sequence ID" value="NZ_BONY01000014.1"/>
</dbReference>
<dbReference type="InterPro" id="IPR015882">
    <property type="entry name" value="HEX_bac_N"/>
</dbReference>
<proteinExistence type="inferred from homology"/>
<evidence type="ECO:0000259" key="8">
    <source>
        <dbReference type="Pfam" id="PF02838"/>
    </source>
</evidence>
<gene>
    <name evidence="9" type="ORF">Rhe02_27950</name>
</gene>
<dbReference type="Gene3D" id="3.20.20.80">
    <property type="entry name" value="Glycosidases"/>
    <property type="match status" value="1"/>
</dbReference>
<keyword evidence="10" id="KW-1185">Reference proteome</keyword>
<reference evidence="9" key="1">
    <citation type="submission" date="2021-01" db="EMBL/GenBank/DDBJ databases">
        <title>Whole genome shotgun sequence of Rhizocola hellebori NBRC 109834.</title>
        <authorList>
            <person name="Komaki H."/>
            <person name="Tamura T."/>
        </authorList>
    </citation>
    <scope>NUCLEOTIDE SEQUENCE</scope>
    <source>
        <strain evidence="9">NBRC 109834</strain>
    </source>
</reference>
<evidence type="ECO:0000313" key="10">
    <source>
        <dbReference type="Proteomes" id="UP000612899"/>
    </source>
</evidence>
<dbReference type="EMBL" id="BONY01000014">
    <property type="protein sequence ID" value="GIH04728.1"/>
    <property type="molecule type" value="Genomic_DNA"/>
</dbReference>
<keyword evidence="4" id="KW-0378">Hydrolase</keyword>
<dbReference type="GO" id="GO:0005975">
    <property type="term" value="P:carbohydrate metabolic process"/>
    <property type="evidence" value="ECO:0007669"/>
    <property type="project" value="InterPro"/>
</dbReference>
<sequence>MIPLPSQVVGGQGNVTLRGQVFFGPQATADLLAELGLPVAGTWSVTETHGEEGYCLRVGEEGLTVEGGETGLKWAVQTLRQLLHEQGGTLSYMDIVDAPRYPWRGSLLDVARWCLPLEFLYRYVDLLALHKLNRLHLHLTDDQGWRFEVKRYPRLTEVGAHRKESVRGHYTAYEWDGQPHGGFYTQEQLKDLVAYGLRRGVEIMPEIDLPGHTQAAIAAYPELGNNPARPVEVSTRWGIHDIVLNTDEATVDFFKAVLDEVVDVFPFAYVHLGGDEVRSQEWRINPAVQARVKELGLSEVDDLLGWWIGRLQAHLAGRGRMVAVWDELLETNPPKDLLFFGWRNAARAPAAREAGYAAVSCPQEHAYFDWAESARSDEPVAIKGYLPLEKAYAFEPGDVTGVQGNLWTEYLPAPELVEWRAFPRLAALAEIGWGKADYADFSARLPSHLDLLRDLGVNYRPR</sequence>
<evidence type="ECO:0000256" key="6">
    <source>
        <dbReference type="PIRSR" id="PIRSR625705-1"/>
    </source>
</evidence>
<keyword evidence="5" id="KW-0326">Glycosidase</keyword>
<evidence type="ECO:0000256" key="3">
    <source>
        <dbReference type="ARBA" id="ARBA00012663"/>
    </source>
</evidence>
<dbReference type="Gene3D" id="3.30.379.10">
    <property type="entry name" value="Chitobiase/beta-hexosaminidase domain 2-like"/>
    <property type="match status" value="1"/>
</dbReference>
<feature type="domain" description="Beta-hexosaminidase bacterial type N-terminal" evidence="8">
    <location>
        <begin position="39"/>
        <end position="98"/>
    </location>
</feature>
<dbReference type="PANTHER" id="PTHR22600">
    <property type="entry name" value="BETA-HEXOSAMINIDASE"/>
    <property type="match status" value="1"/>
</dbReference>
<feature type="domain" description="Glycoside hydrolase family 20 catalytic" evidence="7">
    <location>
        <begin position="101"/>
        <end position="435"/>
    </location>
</feature>
<dbReference type="GO" id="GO:0004563">
    <property type="term" value="F:beta-N-acetylhexosaminidase activity"/>
    <property type="evidence" value="ECO:0007669"/>
    <property type="project" value="UniProtKB-EC"/>
</dbReference>
<dbReference type="PRINTS" id="PR00738">
    <property type="entry name" value="GLHYDRLASE20"/>
</dbReference>
<evidence type="ECO:0000256" key="2">
    <source>
        <dbReference type="ARBA" id="ARBA00006285"/>
    </source>
</evidence>
<evidence type="ECO:0000313" key="9">
    <source>
        <dbReference type="EMBL" id="GIH04728.1"/>
    </source>
</evidence>
<name>A0A8J3Q638_9ACTN</name>
<dbReference type="AlphaFoldDB" id="A0A8J3Q638"/>
<dbReference type="InterPro" id="IPR017853">
    <property type="entry name" value="GH"/>
</dbReference>
<organism evidence="9 10">
    <name type="scientific">Rhizocola hellebori</name>
    <dbReference type="NCBI Taxonomy" id="1392758"/>
    <lineage>
        <taxon>Bacteria</taxon>
        <taxon>Bacillati</taxon>
        <taxon>Actinomycetota</taxon>
        <taxon>Actinomycetes</taxon>
        <taxon>Micromonosporales</taxon>
        <taxon>Micromonosporaceae</taxon>
        <taxon>Rhizocola</taxon>
    </lineage>
</organism>
<dbReference type="Proteomes" id="UP000612899">
    <property type="component" value="Unassembled WGS sequence"/>
</dbReference>
<dbReference type="EC" id="3.2.1.52" evidence="3"/>
<accession>A0A8J3Q638</accession>
<evidence type="ECO:0000256" key="4">
    <source>
        <dbReference type="ARBA" id="ARBA00022801"/>
    </source>
</evidence>
<dbReference type="Pfam" id="PF02838">
    <property type="entry name" value="Glyco_hydro_20b"/>
    <property type="match status" value="1"/>
</dbReference>
<dbReference type="Pfam" id="PF00728">
    <property type="entry name" value="Glyco_hydro_20"/>
    <property type="match status" value="1"/>
</dbReference>
<comment type="catalytic activity">
    <reaction evidence="1">
        <text>Hydrolysis of terminal non-reducing N-acetyl-D-hexosamine residues in N-acetyl-beta-D-hexosaminides.</text>
        <dbReference type="EC" id="3.2.1.52"/>
    </reaction>
</comment>
<evidence type="ECO:0000256" key="5">
    <source>
        <dbReference type="ARBA" id="ARBA00023295"/>
    </source>
</evidence>
<dbReference type="GO" id="GO:0030203">
    <property type="term" value="P:glycosaminoglycan metabolic process"/>
    <property type="evidence" value="ECO:0007669"/>
    <property type="project" value="TreeGrafter"/>
</dbReference>
<evidence type="ECO:0000256" key="1">
    <source>
        <dbReference type="ARBA" id="ARBA00001231"/>
    </source>
</evidence>
<dbReference type="GO" id="GO:0016020">
    <property type="term" value="C:membrane"/>
    <property type="evidence" value="ECO:0007669"/>
    <property type="project" value="TreeGrafter"/>
</dbReference>
<comment type="caution">
    <text evidence="9">The sequence shown here is derived from an EMBL/GenBank/DDBJ whole genome shotgun (WGS) entry which is preliminary data.</text>
</comment>
<dbReference type="InterPro" id="IPR015883">
    <property type="entry name" value="Glyco_hydro_20_cat"/>
</dbReference>
<protein>
    <recommendedName>
        <fullName evidence="3">beta-N-acetylhexosaminidase</fullName>
        <ecNumber evidence="3">3.2.1.52</ecNumber>
    </recommendedName>
</protein>
<dbReference type="InterPro" id="IPR025705">
    <property type="entry name" value="Beta_hexosaminidase_sua/sub"/>
</dbReference>
<dbReference type="SUPFAM" id="SSF51445">
    <property type="entry name" value="(Trans)glycosidases"/>
    <property type="match status" value="1"/>
</dbReference>